<evidence type="ECO:0000313" key="4">
    <source>
        <dbReference type="Proteomes" id="UP000039324"/>
    </source>
</evidence>
<keyword evidence="3" id="KW-0496">Mitochondrion</keyword>
<proteinExistence type="predicted"/>
<evidence type="ECO:0000256" key="1">
    <source>
        <dbReference type="SAM" id="MobiDB-lite"/>
    </source>
</evidence>
<feature type="region of interest" description="Disordered" evidence="1">
    <location>
        <begin position="47"/>
        <end position="66"/>
    </location>
</feature>
<dbReference type="EMBL" id="OVEO01000010">
    <property type="protein sequence ID" value="SPQ98786.1"/>
    <property type="molecule type" value="Genomic_DNA"/>
</dbReference>
<keyword evidence="4" id="KW-1185">Reference proteome</keyword>
<evidence type="ECO:0000313" key="3">
    <source>
        <dbReference type="EMBL" id="SPQ98786.1"/>
    </source>
</evidence>
<dbReference type="EMBL" id="CDSF01000122">
    <property type="protein sequence ID" value="CEP01923.1"/>
    <property type="molecule type" value="Genomic_DNA"/>
</dbReference>
<dbReference type="Proteomes" id="UP000290189">
    <property type="component" value="Unassembled WGS sequence"/>
</dbReference>
<name>A0A0G4J2Q3_PLABS</name>
<sequence length="199" mass="22305">MSLDATVLEERRRRVRDRVRRHRQRKKLREEGLPEDEIARQLTAMESFRPPTNTVRRRRQPRPATDHTLVADGDLGMSQYLVPAFLSPAQNMPIPGCESMGYEMAFNTFANEMAADGLIAGGCVDFEYIDSLAWDPSQFGAILRNLRLGDISGNFRKHSADGQQLMALPSDLMGEIVPDAGRQPFLSAVDSLKCISEGR</sequence>
<accession>A0A0G4J2Q3</accession>
<organism evidence="2 4">
    <name type="scientific">Plasmodiophora brassicae</name>
    <name type="common">Clubroot disease agent</name>
    <dbReference type="NCBI Taxonomy" id="37360"/>
    <lineage>
        <taxon>Eukaryota</taxon>
        <taxon>Sar</taxon>
        <taxon>Rhizaria</taxon>
        <taxon>Endomyxa</taxon>
        <taxon>Phytomyxea</taxon>
        <taxon>Plasmodiophorida</taxon>
        <taxon>Plasmodiophoridae</taxon>
        <taxon>Plasmodiophora</taxon>
    </lineage>
</organism>
<protein>
    <submittedName>
        <fullName evidence="2">Uncharacterized protein</fullName>
    </submittedName>
</protein>
<dbReference type="AlphaFoldDB" id="A0A0G4J2Q3"/>
<reference evidence="2 4" key="1">
    <citation type="submission" date="2015-02" db="EMBL/GenBank/DDBJ databases">
        <authorList>
            <person name="Chooi Y.-H."/>
        </authorList>
    </citation>
    <scope>NUCLEOTIDE SEQUENCE [LARGE SCALE GENOMIC DNA]</scope>
    <source>
        <strain evidence="2">E3</strain>
    </source>
</reference>
<dbReference type="Proteomes" id="UP000039324">
    <property type="component" value="Unassembled WGS sequence"/>
</dbReference>
<evidence type="ECO:0000313" key="5">
    <source>
        <dbReference type="Proteomes" id="UP000290189"/>
    </source>
</evidence>
<geneLocation type="mitochondrion" evidence="3"/>
<reference evidence="3 5" key="2">
    <citation type="submission" date="2018-03" db="EMBL/GenBank/DDBJ databases">
        <authorList>
            <person name="Fogelqvist J."/>
        </authorList>
    </citation>
    <scope>NUCLEOTIDE SEQUENCE [LARGE SCALE GENOMIC DNA]</scope>
</reference>
<evidence type="ECO:0000313" key="2">
    <source>
        <dbReference type="EMBL" id="CEP01923.1"/>
    </source>
</evidence>
<gene>
    <name evidence="2" type="ORF">PBRA_002188</name>
    <name evidence="3" type="ORF">PLBR_LOCUS6001</name>
</gene>